<keyword evidence="2 6" id="KW-0349">Heme</keyword>
<dbReference type="EMBL" id="JBAJEX010000007">
    <property type="protein sequence ID" value="MEO1767496.1"/>
    <property type="molecule type" value="Genomic_DNA"/>
</dbReference>
<dbReference type="PANTHER" id="PTHR37823">
    <property type="entry name" value="CYTOCHROME C-553-LIKE"/>
    <property type="match status" value="1"/>
</dbReference>
<evidence type="ECO:0000256" key="5">
    <source>
        <dbReference type="ARBA" id="ARBA00023004"/>
    </source>
</evidence>
<organism evidence="9 10">
    <name type="scientific">Thiobacter aerophilum</name>
    <dbReference type="NCBI Taxonomy" id="3121275"/>
    <lineage>
        <taxon>Bacteria</taxon>
        <taxon>Pseudomonadati</taxon>
        <taxon>Pseudomonadota</taxon>
        <taxon>Betaproteobacteria</taxon>
        <taxon>Burkholderiales</taxon>
        <taxon>Thiobacteraceae</taxon>
        <taxon>Thiobacter</taxon>
    </lineage>
</organism>
<dbReference type="SUPFAM" id="SSF46626">
    <property type="entry name" value="Cytochrome c"/>
    <property type="match status" value="2"/>
</dbReference>
<evidence type="ECO:0000313" key="9">
    <source>
        <dbReference type="EMBL" id="MEO1767496.1"/>
    </source>
</evidence>
<feature type="domain" description="Cytochrome c" evidence="8">
    <location>
        <begin position="23"/>
        <end position="101"/>
    </location>
</feature>
<dbReference type="Pfam" id="PF03625">
    <property type="entry name" value="DUF302"/>
    <property type="match status" value="1"/>
</dbReference>
<dbReference type="PROSITE" id="PS51007">
    <property type="entry name" value="CYTC"/>
    <property type="match status" value="2"/>
</dbReference>
<keyword evidence="10" id="KW-1185">Reference proteome</keyword>
<evidence type="ECO:0000259" key="8">
    <source>
        <dbReference type="PROSITE" id="PS51007"/>
    </source>
</evidence>
<sequence>MIPFRRLCMPFVLGLFACLMGTAHAVDGATLYSRNCAACHGEDGRGGIGVPLALPSFQATVDDEYLRRTIRLGRPGRVMPAFTQLSETEVDALIAHLRKWHTGKRPVFDRKPIKGDATRGERLFGRYCAGCHGARGEGSHGTGVTFSRPRDLPIMPPALNNPGYLASASDAQIRNTLVKGRAGTPMVAFKPRGLSDRDLDDIVAFVRSLEKRPPTTAIPDTDQPVFIVDSPYDLATTVENVKRAATSNNFVFIREQKLDAGIVPEGQENPRQHIVYFCNFGMLNQALAIDPRVGLFLPCRITVVEQDGKVRMMSINPKRLAKIFNNSELNEMCDQMTKLYQTIMEEAAL</sequence>
<feature type="domain" description="Cytochrome c" evidence="8">
    <location>
        <begin position="115"/>
        <end position="210"/>
    </location>
</feature>
<dbReference type="SUPFAM" id="SSF103247">
    <property type="entry name" value="TT1751-like"/>
    <property type="match status" value="1"/>
</dbReference>
<dbReference type="Proteomes" id="UP001482231">
    <property type="component" value="Unassembled WGS sequence"/>
</dbReference>
<evidence type="ECO:0000256" key="2">
    <source>
        <dbReference type="ARBA" id="ARBA00022617"/>
    </source>
</evidence>
<keyword evidence="1" id="KW-0813">Transport</keyword>
<dbReference type="Pfam" id="PF13442">
    <property type="entry name" value="Cytochrome_CBB3"/>
    <property type="match status" value="1"/>
</dbReference>
<evidence type="ECO:0000256" key="6">
    <source>
        <dbReference type="PROSITE-ProRule" id="PRU00433"/>
    </source>
</evidence>
<feature type="chain" id="PRO_5045413712" evidence="7">
    <location>
        <begin position="26"/>
        <end position="349"/>
    </location>
</feature>
<dbReference type="RefSeq" id="WP_347308605.1">
    <property type="nucleotide sequence ID" value="NZ_JBAJEX010000007.1"/>
</dbReference>
<dbReference type="InterPro" id="IPR051811">
    <property type="entry name" value="Cytochrome_c550/c551-like"/>
</dbReference>
<evidence type="ECO:0000256" key="4">
    <source>
        <dbReference type="ARBA" id="ARBA00022982"/>
    </source>
</evidence>
<keyword evidence="7" id="KW-0732">Signal</keyword>
<dbReference type="CDD" id="cd14797">
    <property type="entry name" value="DUF302"/>
    <property type="match status" value="1"/>
</dbReference>
<dbReference type="PANTHER" id="PTHR37823:SF1">
    <property type="entry name" value="CYTOCHROME C-553-LIKE"/>
    <property type="match status" value="1"/>
</dbReference>
<dbReference type="Gene3D" id="3.30.310.70">
    <property type="entry name" value="TT1751-like domain"/>
    <property type="match status" value="1"/>
</dbReference>
<dbReference type="PROSITE" id="PS51257">
    <property type="entry name" value="PROKAR_LIPOPROTEIN"/>
    <property type="match status" value="1"/>
</dbReference>
<evidence type="ECO:0000313" key="10">
    <source>
        <dbReference type="Proteomes" id="UP001482231"/>
    </source>
</evidence>
<gene>
    <name evidence="9" type="ORF">V6E02_09765</name>
</gene>
<dbReference type="InterPro" id="IPR036909">
    <property type="entry name" value="Cyt_c-like_dom_sf"/>
</dbReference>
<evidence type="ECO:0000256" key="1">
    <source>
        <dbReference type="ARBA" id="ARBA00022448"/>
    </source>
</evidence>
<dbReference type="InterPro" id="IPR009056">
    <property type="entry name" value="Cyt_c-like_dom"/>
</dbReference>
<evidence type="ECO:0000256" key="7">
    <source>
        <dbReference type="SAM" id="SignalP"/>
    </source>
</evidence>
<evidence type="ECO:0000256" key="3">
    <source>
        <dbReference type="ARBA" id="ARBA00022723"/>
    </source>
</evidence>
<dbReference type="Pfam" id="PF00034">
    <property type="entry name" value="Cytochrom_C"/>
    <property type="match status" value="1"/>
</dbReference>
<feature type="signal peptide" evidence="7">
    <location>
        <begin position="1"/>
        <end position="25"/>
    </location>
</feature>
<keyword evidence="5 6" id="KW-0408">Iron</keyword>
<keyword evidence="4" id="KW-0249">Electron transport</keyword>
<dbReference type="InterPro" id="IPR035923">
    <property type="entry name" value="TT1751-like_sf"/>
</dbReference>
<proteinExistence type="predicted"/>
<dbReference type="Gene3D" id="1.10.760.10">
    <property type="entry name" value="Cytochrome c-like domain"/>
    <property type="match status" value="2"/>
</dbReference>
<name>A0ABV0EFP4_9BURK</name>
<dbReference type="InterPro" id="IPR005180">
    <property type="entry name" value="DUF302"/>
</dbReference>
<keyword evidence="3 6" id="KW-0479">Metal-binding</keyword>
<protein>
    <submittedName>
        <fullName evidence="9">C-type cytochrome</fullName>
    </submittedName>
</protein>
<accession>A0ABV0EFP4</accession>
<comment type="caution">
    <text evidence="9">The sequence shown here is derived from an EMBL/GenBank/DDBJ whole genome shotgun (WGS) entry which is preliminary data.</text>
</comment>
<reference evidence="9 10" key="1">
    <citation type="submission" date="2024-02" db="EMBL/GenBank/DDBJ databases">
        <title>New thermophilic sulfur-oxidizing bacteria from a hot springs of the Uzon caldera (Kamchatka, Russia).</title>
        <authorList>
            <person name="Dukat A.M."/>
            <person name="Elcheninov A.G."/>
            <person name="Frolov E.N."/>
        </authorList>
    </citation>
    <scope>NUCLEOTIDE SEQUENCE [LARGE SCALE GENOMIC DNA]</scope>
    <source>
        <strain evidence="9 10">AK1</strain>
    </source>
</reference>